<evidence type="ECO:0000256" key="1">
    <source>
        <dbReference type="ARBA" id="ARBA00009528"/>
    </source>
</evidence>
<name>A0A383VMU3_TETOB</name>
<dbReference type="CDD" id="cd00433">
    <property type="entry name" value="Peptidase_M17"/>
    <property type="match status" value="1"/>
</dbReference>
<dbReference type="InterPro" id="IPR000819">
    <property type="entry name" value="Peptidase_M17_C"/>
</dbReference>
<evidence type="ECO:0000256" key="3">
    <source>
        <dbReference type="ARBA" id="ARBA00022670"/>
    </source>
</evidence>
<dbReference type="InterPro" id="IPR011356">
    <property type="entry name" value="Leucine_aapep/pepB"/>
</dbReference>
<dbReference type="SUPFAM" id="SSF53187">
    <property type="entry name" value="Zn-dependent exopeptidases"/>
    <property type="match status" value="1"/>
</dbReference>
<evidence type="ECO:0000313" key="6">
    <source>
        <dbReference type="EMBL" id="SZX66491.1"/>
    </source>
</evidence>
<proteinExistence type="inferred from homology"/>
<dbReference type="EMBL" id="FNXT01000705">
    <property type="protein sequence ID" value="SZX66491.1"/>
    <property type="molecule type" value="Genomic_DNA"/>
</dbReference>
<dbReference type="STRING" id="3088.A0A383VMU3"/>
<keyword evidence="4" id="KW-0378">Hydrolase</keyword>
<keyword evidence="2" id="KW-0031">Aminopeptidase</keyword>
<dbReference type="Gene3D" id="3.40.220.10">
    <property type="entry name" value="Leucine Aminopeptidase, subunit E, domain 1"/>
    <property type="match status" value="1"/>
</dbReference>
<dbReference type="GO" id="GO:0005737">
    <property type="term" value="C:cytoplasm"/>
    <property type="evidence" value="ECO:0007669"/>
    <property type="project" value="InterPro"/>
</dbReference>
<reference evidence="6 7" key="1">
    <citation type="submission" date="2016-10" db="EMBL/GenBank/DDBJ databases">
        <authorList>
            <person name="Cai Z."/>
        </authorList>
    </citation>
    <scope>NUCLEOTIDE SEQUENCE [LARGE SCALE GENOMIC DNA]</scope>
</reference>
<dbReference type="InterPro" id="IPR043472">
    <property type="entry name" value="Macro_dom-like"/>
</dbReference>
<dbReference type="GO" id="GO:0030145">
    <property type="term" value="F:manganese ion binding"/>
    <property type="evidence" value="ECO:0007669"/>
    <property type="project" value="InterPro"/>
</dbReference>
<dbReference type="PANTHER" id="PTHR11963">
    <property type="entry name" value="LEUCINE AMINOPEPTIDASE-RELATED"/>
    <property type="match status" value="1"/>
</dbReference>
<dbReference type="PANTHER" id="PTHR11963:SF20">
    <property type="entry name" value="PEPTIDASE B"/>
    <property type="match status" value="1"/>
</dbReference>
<evidence type="ECO:0000256" key="2">
    <source>
        <dbReference type="ARBA" id="ARBA00022438"/>
    </source>
</evidence>
<keyword evidence="3" id="KW-0645">Protease</keyword>
<evidence type="ECO:0000256" key="4">
    <source>
        <dbReference type="ARBA" id="ARBA00022801"/>
    </source>
</evidence>
<organism evidence="6 7">
    <name type="scientific">Tetradesmus obliquus</name>
    <name type="common">Green alga</name>
    <name type="synonym">Acutodesmus obliquus</name>
    <dbReference type="NCBI Taxonomy" id="3088"/>
    <lineage>
        <taxon>Eukaryota</taxon>
        <taxon>Viridiplantae</taxon>
        <taxon>Chlorophyta</taxon>
        <taxon>core chlorophytes</taxon>
        <taxon>Chlorophyceae</taxon>
        <taxon>CS clade</taxon>
        <taxon>Sphaeropleales</taxon>
        <taxon>Scenedesmaceae</taxon>
        <taxon>Tetradesmus</taxon>
    </lineage>
</organism>
<dbReference type="InterPro" id="IPR048816">
    <property type="entry name" value="Peptidase_M17_N_1"/>
</dbReference>
<accession>A0A383VMU3</accession>
<dbReference type="PROSITE" id="PS00631">
    <property type="entry name" value="CYTOSOL_AP"/>
    <property type="match status" value="1"/>
</dbReference>
<protein>
    <recommendedName>
        <fullName evidence="5">Cytosol aminopeptidase domain-containing protein</fullName>
    </recommendedName>
</protein>
<keyword evidence="7" id="KW-1185">Reference proteome</keyword>
<dbReference type="PRINTS" id="PR00481">
    <property type="entry name" value="LAMNOPPTDASE"/>
</dbReference>
<dbReference type="Pfam" id="PF21337">
    <property type="entry name" value="Peptidase_M17_N_1"/>
    <property type="match status" value="1"/>
</dbReference>
<dbReference type="Proteomes" id="UP000256970">
    <property type="component" value="Unassembled WGS sequence"/>
</dbReference>
<dbReference type="Pfam" id="PF00883">
    <property type="entry name" value="Peptidase_M17"/>
    <property type="match status" value="2"/>
</dbReference>
<evidence type="ECO:0000259" key="5">
    <source>
        <dbReference type="PROSITE" id="PS00631"/>
    </source>
</evidence>
<gene>
    <name evidence="6" type="ORF">BQ4739_LOCUS6900</name>
</gene>
<evidence type="ECO:0000313" key="7">
    <source>
        <dbReference type="Proteomes" id="UP000256970"/>
    </source>
</evidence>
<dbReference type="AlphaFoldDB" id="A0A383VMU3"/>
<feature type="domain" description="Cytosol aminopeptidase" evidence="5">
    <location>
        <begin position="375"/>
        <end position="382"/>
    </location>
</feature>
<dbReference type="GO" id="GO:0070006">
    <property type="term" value="F:metalloaminopeptidase activity"/>
    <property type="evidence" value="ECO:0007669"/>
    <property type="project" value="InterPro"/>
</dbReference>
<dbReference type="GO" id="GO:0006508">
    <property type="term" value="P:proteolysis"/>
    <property type="evidence" value="ECO:0007669"/>
    <property type="project" value="UniProtKB-KW"/>
</dbReference>
<dbReference type="Gene3D" id="3.40.630.10">
    <property type="entry name" value="Zn peptidases"/>
    <property type="match status" value="1"/>
</dbReference>
<comment type="similarity">
    <text evidence="1">Belongs to the peptidase M17 family.</text>
</comment>
<sequence length="533" mass="55438">MSKSQESSNCSSLLDSAKARARAQLLLDRDSTTAATVTSVHPVAATSLDSFLQALNQPAAAAWASINKFKAKNGELLLLPSEQGAVSAAVLGVGDAYDDMWAYAALPGKLPPGTYKIELPEAAGTAVADKALLGWLLGCYKFSRYKTGKVGTGQQQAPSSKEEKPMLLAPQGADIAAVLPMAEAFFWCRDMINTPAEDMGPQDLAAEAAALAAAHIGVSLQIIEGHDLLAANYPAVHTVGRAAARPPALIDLSWRHSSSSSSSRGDAEAADASSATAAQPAAAADGLPLVALVGKGVCFDTGGLDLKTAQGMKLMKKDMGGAALMLALCHVIFSARLPVRLRVLLPAVENAVSGSSYRPGDVLQTRAGITVENGNTDAEGRLILADAIYEAACFKPDILIDAATLTGAARVALGPEVPVVFSNSDDTWAQLEAAAKQEADPMWRLPLWPGYRKQLDSKVADLSSTGEPGQAGAITAALFLQEFAKAAPAWVHIDTAGWVAGGSSGPGRPEGGEALGLRVLWRFLQDRYGGLSE</sequence>